<dbReference type="InterPro" id="IPR029068">
    <property type="entry name" value="Glyas_Bleomycin-R_OHBP_Dase"/>
</dbReference>
<dbReference type="PANTHER" id="PTHR36113:SF1">
    <property type="entry name" value="GLYOXALASE_BLEOMYCIN RESISTANCE PROTEIN_DIOXYGENASE"/>
    <property type="match status" value="1"/>
</dbReference>
<dbReference type="SUPFAM" id="SSF54593">
    <property type="entry name" value="Glyoxalase/Bleomycin resistance protein/Dihydroxybiphenyl dioxygenase"/>
    <property type="match status" value="1"/>
</dbReference>
<accession>A0ABS2CGQ1</accession>
<dbReference type="EMBL" id="JAFDVD010000003">
    <property type="protein sequence ID" value="MBM6399044.1"/>
    <property type="molecule type" value="Genomic_DNA"/>
</dbReference>
<dbReference type="Gene3D" id="3.10.180.10">
    <property type="entry name" value="2,3-Dihydroxybiphenyl 1,2-Dioxygenase, domain 1"/>
    <property type="match status" value="1"/>
</dbReference>
<sequence>MPEFSGLNHVSLSVTDLDASQRFYTEVLGFRRILDVGYARICIHQRTRFVLALVHHAEGTGGRFSELATGLDHLGLAARDRDEVVEWEARLEAAGVPHSPIQDMPLGYHLNFRDPDGIALELQAPTAQYAAVLADVAAQEVSDEEVAALAARLLGPPA</sequence>
<dbReference type="InterPro" id="IPR018146">
    <property type="entry name" value="Glyoxalase_1_CS"/>
</dbReference>
<dbReference type="PANTHER" id="PTHR36113">
    <property type="entry name" value="LYASE, PUTATIVE-RELATED-RELATED"/>
    <property type="match status" value="1"/>
</dbReference>
<comment type="caution">
    <text evidence="3">The sequence shown here is derived from an EMBL/GenBank/DDBJ whole genome shotgun (WGS) entry which is preliminary data.</text>
</comment>
<feature type="domain" description="VOC" evidence="2">
    <location>
        <begin position="6"/>
        <end position="125"/>
    </location>
</feature>
<dbReference type="PROSITE" id="PS51819">
    <property type="entry name" value="VOC"/>
    <property type="match status" value="1"/>
</dbReference>
<dbReference type="InterPro" id="IPR004360">
    <property type="entry name" value="Glyas_Fos-R_dOase_dom"/>
</dbReference>
<dbReference type="InterPro" id="IPR037523">
    <property type="entry name" value="VOC_core"/>
</dbReference>
<evidence type="ECO:0000313" key="4">
    <source>
        <dbReference type="Proteomes" id="UP001430172"/>
    </source>
</evidence>
<keyword evidence="1" id="KW-0479">Metal-binding</keyword>
<name>A0ABS2CGQ1_9MICO</name>
<protein>
    <submittedName>
        <fullName evidence="3">VOC family protein</fullName>
    </submittedName>
</protein>
<dbReference type="Proteomes" id="UP001430172">
    <property type="component" value="Unassembled WGS sequence"/>
</dbReference>
<keyword evidence="4" id="KW-1185">Reference proteome</keyword>
<reference evidence="3" key="1">
    <citation type="submission" date="2021-02" db="EMBL/GenBank/DDBJ databases">
        <title>Phycicoccus sp. MQZ13P-5T, whole genome shotgun sequence.</title>
        <authorList>
            <person name="Tuo L."/>
        </authorList>
    </citation>
    <scope>NUCLEOTIDE SEQUENCE</scope>
    <source>
        <strain evidence="3">MQZ13P-5</strain>
    </source>
</reference>
<evidence type="ECO:0000256" key="1">
    <source>
        <dbReference type="ARBA" id="ARBA00022723"/>
    </source>
</evidence>
<organism evidence="3 4">
    <name type="scientific">Phycicoccus sonneratiae</name>
    <dbReference type="NCBI Taxonomy" id="2807628"/>
    <lineage>
        <taxon>Bacteria</taxon>
        <taxon>Bacillati</taxon>
        <taxon>Actinomycetota</taxon>
        <taxon>Actinomycetes</taxon>
        <taxon>Micrococcales</taxon>
        <taxon>Intrasporangiaceae</taxon>
        <taxon>Phycicoccus</taxon>
    </lineage>
</organism>
<dbReference type="RefSeq" id="WP_204129531.1">
    <property type="nucleotide sequence ID" value="NZ_JAFDVD010000003.1"/>
</dbReference>
<dbReference type="PROSITE" id="PS00934">
    <property type="entry name" value="GLYOXALASE_I_1"/>
    <property type="match status" value="1"/>
</dbReference>
<proteinExistence type="predicted"/>
<evidence type="ECO:0000313" key="3">
    <source>
        <dbReference type="EMBL" id="MBM6399044.1"/>
    </source>
</evidence>
<gene>
    <name evidence="3" type="ORF">JQN70_01425</name>
</gene>
<dbReference type="CDD" id="cd06587">
    <property type="entry name" value="VOC"/>
    <property type="match status" value="1"/>
</dbReference>
<dbReference type="Pfam" id="PF00903">
    <property type="entry name" value="Glyoxalase"/>
    <property type="match status" value="1"/>
</dbReference>
<dbReference type="InterPro" id="IPR051332">
    <property type="entry name" value="Fosfomycin_Res_Enzymes"/>
</dbReference>
<evidence type="ECO:0000259" key="2">
    <source>
        <dbReference type="PROSITE" id="PS51819"/>
    </source>
</evidence>